<gene>
    <name evidence="2" type="ORF">PVBG_03065</name>
</gene>
<keyword evidence="1" id="KW-0472">Membrane</keyword>
<feature type="transmembrane region" description="Helical" evidence="1">
    <location>
        <begin position="20"/>
        <end position="38"/>
    </location>
</feature>
<sequence>MYCIWEKQICRSLLCICDQFYFPIFYIMFVSPLIKLALKYANKLRKNAWVKKKKMCLKKRQMCEQGTLIFLK</sequence>
<reference evidence="2 3" key="1">
    <citation type="submission" date="2011-08" db="EMBL/GenBank/DDBJ databases">
        <title>The Genome Sequence of Plasmodium vivax Brazil I.</title>
        <authorList>
            <consortium name="The Broad Institute Genome Sequencing Platform"/>
            <consortium name="The Broad Institute Genome Sequencing Center for Infectious Disease"/>
            <person name="Neafsey D."/>
            <person name="Carlton J."/>
            <person name="Barnwell J."/>
            <person name="Collins W."/>
            <person name="Escalante A."/>
            <person name="Mullikin J."/>
            <person name="Saul A."/>
            <person name="Guigo R."/>
            <person name="Camara F."/>
            <person name="Young S.K."/>
            <person name="Zeng Q."/>
            <person name="Gargeya S."/>
            <person name="Fitzgerald M."/>
            <person name="Haas B."/>
            <person name="Abouelleil A."/>
            <person name="Alvarado L."/>
            <person name="Arachchi H.M."/>
            <person name="Berlin A."/>
            <person name="Brown A."/>
            <person name="Chapman S.B."/>
            <person name="Chen Z."/>
            <person name="Dunbar C."/>
            <person name="Freedman E."/>
            <person name="Gearin G."/>
            <person name="Gellesch M."/>
            <person name="Goldberg J."/>
            <person name="Griggs A."/>
            <person name="Gujja S."/>
            <person name="Heiman D."/>
            <person name="Howarth C."/>
            <person name="Larson L."/>
            <person name="Lui A."/>
            <person name="MacDonald P.J.P."/>
            <person name="Montmayeur A."/>
            <person name="Murphy C."/>
            <person name="Neiman D."/>
            <person name="Pearson M."/>
            <person name="Priest M."/>
            <person name="Roberts A."/>
            <person name="Saif S."/>
            <person name="Shea T."/>
            <person name="Shenoy N."/>
            <person name="Sisk P."/>
            <person name="Stolte C."/>
            <person name="Sykes S."/>
            <person name="Wortman J."/>
            <person name="Nusbaum C."/>
            <person name="Birren B."/>
        </authorList>
    </citation>
    <scope>NUCLEOTIDE SEQUENCE [LARGE SCALE GENOMIC DNA]</scope>
    <source>
        <strain evidence="2 3">Brazil I</strain>
    </source>
</reference>
<organism evidence="2 3">
    <name type="scientific">Plasmodium vivax (strain Brazil I)</name>
    <dbReference type="NCBI Taxonomy" id="1033975"/>
    <lineage>
        <taxon>Eukaryota</taxon>
        <taxon>Sar</taxon>
        <taxon>Alveolata</taxon>
        <taxon>Apicomplexa</taxon>
        <taxon>Aconoidasida</taxon>
        <taxon>Haemosporida</taxon>
        <taxon>Plasmodiidae</taxon>
        <taxon>Plasmodium</taxon>
        <taxon>Plasmodium (Plasmodium)</taxon>
    </lineage>
</organism>
<proteinExistence type="predicted"/>
<name>A0A0J9T247_PLAV1</name>
<keyword evidence="1" id="KW-1133">Transmembrane helix</keyword>
<dbReference type="Proteomes" id="UP000053327">
    <property type="component" value="Unassembled WGS sequence"/>
</dbReference>
<dbReference type="AlphaFoldDB" id="A0A0J9T247"/>
<accession>A0A0J9T247</accession>
<evidence type="ECO:0000313" key="2">
    <source>
        <dbReference type="EMBL" id="KMZ89101.1"/>
    </source>
</evidence>
<dbReference type="EMBL" id="KQ234729">
    <property type="protein sequence ID" value="KMZ89101.1"/>
    <property type="molecule type" value="Genomic_DNA"/>
</dbReference>
<protein>
    <submittedName>
        <fullName evidence="2">Uncharacterized protein</fullName>
    </submittedName>
</protein>
<evidence type="ECO:0000256" key="1">
    <source>
        <dbReference type="SAM" id="Phobius"/>
    </source>
</evidence>
<evidence type="ECO:0000313" key="3">
    <source>
        <dbReference type="Proteomes" id="UP000053327"/>
    </source>
</evidence>
<keyword evidence="1" id="KW-0812">Transmembrane</keyword>